<proteinExistence type="predicted"/>
<feature type="transmembrane region" description="Helical" evidence="2">
    <location>
        <begin position="146"/>
        <end position="172"/>
    </location>
</feature>
<keyword evidence="2" id="KW-1133">Transmembrane helix</keyword>
<protein>
    <recommendedName>
        <fullName evidence="5">DUF4190 domain-containing protein</fullName>
    </recommendedName>
</protein>
<name>A0AA37BHI3_9ACTN</name>
<reference evidence="3" key="2">
    <citation type="submission" date="2022-09" db="EMBL/GenBank/DDBJ databases">
        <authorList>
            <person name="Sun Q."/>
            <person name="Ohkuma M."/>
        </authorList>
    </citation>
    <scope>NUCLEOTIDE SEQUENCE</scope>
    <source>
        <strain evidence="3">JCM 3093</strain>
    </source>
</reference>
<evidence type="ECO:0000313" key="3">
    <source>
        <dbReference type="EMBL" id="GGK71179.1"/>
    </source>
</evidence>
<reference evidence="3" key="1">
    <citation type="journal article" date="2014" name="Int. J. Syst. Evol. Microbiol.">
        <title>Complete genome sequence of Corynebacterium casei LMG S-19264T (=DSM 44701T), isolated from a smear-ripened cheese.</title>
        <authorList>
            <consortium name="US DOE Joint Genome Institute (JGI-PGF)"/>
            <person name="Walter F."/>
            <person name="Albersmeier A."/>
            <person name="Kalinowski J."/>
            <person name="Ruckert C."/>
        </authorList>
    </citation>
    <scope>NUCLEOTIDE SEQUENCE</scope>
    <source>
        <strain evidence="3">JCM 3093</strain>
    </source>
</reference>
<keyword evidence="2" id="KW-0472">Membrane</keyword>
<comment type="caution">
    <text evidence="3">The sequence shown here is derived from an EMBL/GenBank/DDBJ whole genome shotgun (WGS) entry which is preliminary data.</text>
</comment>
<accession>A0AA37BHI3</accession>
<evidence type="ECO:0000256" key="2">
    <source>
        <dbReference type="SAM" id="Phobius"/>
    </source>
</evidence>
<gene>
    <name evidence="3" type="ORF">GCM10010126_33440</name>
</gene>
<organism evidence="3 4">
    <name type="scientific">Planomonospora parontospora</name>
    <dbReference type="NCBI Taxonomy" id="58119"/>
    <lineage>
        <taxon>Bacteria</taxon>
        <taxon>Bacillati</taxon>
        <taxon>Actinomycetota</taxon>
        <taxon>Actinomycetes</taxon>
        <taxon>Streptosporangiales</taxon>
        <taxon>Streptosporangiaceae</taxon>
        <taxon>Planomonospora</taxon>
    </lineage>
</organism>
<feature type="region of interest" description="Disordered" evidence="1">
    <location>
        <begin position="1"/>
        <end position="83"/>
    </location>
</feature>
<dbReference type="Proteomes" id="UP000627984">
    <property type="component" value="Unassembled WGS sequence"/>
</dbReference>
<dbReference type="AlphaFoldDB" id="A0AA37BHI3"/>
<dbReference type="EMBL" id="BMQD01000009">
    <property type="protein sequence ID" value="GGK71179.1"/>
    <property type="molecule type" value="Genomic_DNA"/>
</dbReference>
<evidence type="ECO:0000256" key="1">
    <source>
        <dbReference type="SAM" id="MobiDB-lite"/>
    </source>
</evidence>
<keyword evidence="2" id="KW-0812">Transmembrane</keyword>
<sequence>MSSGTPEGPSPNPDDWKSPYSTGPGRTSGYGGQPSGHDPHRQGHGTPYDPYGQTAHGQGHGSQAYGSPGYDPGHGSQAYDPGYGAQDYGAQDYATQGYGAQGYGAQGYGATAYDPGYGAQGYASPGYGGPYGPRPQQNVDGVRTHAIVALVISITLAMSCFISLGGIIGTILSGIALGRVETDTAYARKLLKWTWIGIGANFGLLLLGLVALFATAAGA</sequence>
<evidence type="ECO:0000313" key="4">
    <source>
        <dbReference type="Proteomes" id="UP000627984"/>
    </source>
</evidence>
<feature type="transmembrane region" description="Helical" evidence="2">
    <location>
        <begin position="193"/>
        <end position="217"/>
    </location>
</feature>
<dbReference type="RefSeq" id="WP_191895566.1">
    <property type="nucleotide sequence ID" value="NZ_BMQD01000009.1"/>
</dbReference>
<evidence type="ECO:0008006" key="5">
    <source>
        <dbReference type="Google" id="ProtNLM"/>
    </source>
</evidence>